<dbReference type="EMBL" id="SNXZ01000002">
    <property type="protein sequence ID" value="TDQ00881.1"/>
    <property type="molecule type" value="Genomic_DNA"/>
</dbReference>
<keyword evidence="5 6" id="KW-0472">Membrane</keyword>
<protein>
    <submittedName>
        <fullName evidence="7">Multiple resistance and pH regulation protein F (MrpF/PhaF)</fullName>
    </submittedName>
</protein>
<evidence type="ECO:0000313" key="7">
    <source>
        <dbReference type="EMBL" id="TDQ00881.1"/>
    </source>
</evidence>
<organism evidence="7 8">
    <name type="scientific">Labedaea rhizosphaerae</name>
    <dbReference type="NCBI Taxonomy" id="598644"/>
    <lineage>
        <taxon>Bacteria</taxon>
        <taxon>Bacillati</taxon>
        <taxon>Actinomycetota</taxon>
        <taxon>Actinomycetes</taxon>
        <taxon>Pseudonocardiales</taxon>
        <taxon>Pseudonocardiaceae</taxon>
        <taxon>Labedaea</taxon>
    </lineage>
</organism>
<reference evidence="7 8" key="1">
    <citation type="submission" date="2019-03" db="EMBL/GenBank/DDBJ databases">
        <title>Genomic Encyclopedia of Type Strains, Phase IV (KMG-IV): sequencing the most valuable type-strain genomes for metagenomic binning, comparative biology and taxonomic classification.</title>
        <authorList>
            <person name="Goeker M."/>
        </authorList>
    </citation>
    <scope>NUCLEOTIDE SEQUENCE [LARGE SCALE GENOMIC DNA]</scope>
    <source>
        <strain evidence="7 8">DSM 45361</strain>
    </source>
</reference>
<keyword evidence="4 6" id="KW-1133">Transmembrane helix</keyword>
<evidence type="ECO:0000313" key="8">
    <source>
        <dbReference type="Proteomes" id="UP000295444"/>
    </source>
</evidence>
<keyword evidence="8" id="KW-1185">Reference proteome</keyword>
<evidence type="ECO:0000256" key="1">
    <source>
        <dbReference type="ARBA" id="ARBA00004651"/>
    </source>
</evidence>
<dbReference type="OrthoDB" id="4966558at2"/>
<evidence type="ECO:0000256" key="3">
    <source>
        <dbReference type="ARBA" id="ARBA00022692"/>
    </source>
</evidence>
<dbReference type="RefSeq" id="WP_133849534.1">
    <property type="nucleotide sequence ID" value="NZ_SNXZ01000002.1"/>
</dbReference>
<dbReference type="Proteomes" id="UP000295444">
    <property type="component" value="Unassembled WGS sequence"/>
</dbReference>
<dbReference type="AlphaFoldDB" id="A0A4V3CZS4"/>
<evidence type="ECO:0000256" key="2">
    <source>
        <dbReference type="ARBA" id="ARBA00022475"/>
    </source>
</evidence>
<dbReference type="GO" id="GO:0015075">
    <property type="term" value="F:monoatomic ion transmembrane transporter activity"/>
    <property type="evidence" value="ECO:0007669"/>
    <property type="project" value="InterPro"/>
</dbReference>
<dbReference type="Pfam" id="PF04066">
    <property type="entry name" value="MrpF_PhaF"/>
    <property type="match status" value="1"/>
</dbReference>
<feature type="transmembrane region" description="Helical" evidence="6">
    <location>
        <begin position="59"/>
        <end position="79"/>
    </location>
</feature>
<proteinExistence type="predicted"/>
<comment type="subcellular location">
    <subcellularLocation>
        <location evidence="1">Cell membrane</location>
        <topology evidence="1">Multi-pass membrane protein</topology>
    </subcellularLocation>
</comment>
<keyword evidence="3 6" id="KW-0812">Transmembrane</keyword>
<dbReference type="InterPro" id="IPR007208">
    <property type="entry name" value="MrpF/PhaF-like"/>
</dbReference>
<feature type="transmembrane region" description="Helical" evidence="6">
    <location>
        <begin position="6"/>
        <end position="25"/>
    </location>
</feature>
<evidence type="ECO:0000256" key="6">
    <source>
        <dbReference type="SAM" id="Phobius"/>
    </source>
</evidence>
<dbReference type="GO" id="GO:0005886">
    <property type="term" value="C:plasma membrane"/>
    <property type="evidence" value="ECO:0007669"/>
    <property type="project" value="UniProtKB-SubCell"/>
</dbReference>
<gene>
    <name evidence="7" type="ORF">EV186_102747</name>
</gene>
<name>A0A4V3CZS4_LABRH</name>
<keyword evidence="2" id="KW-1003">Cell membrane</keyword>
<feature type="transmembrane region" description="Helical" evidence="6">
    <location>
        <begin position="32"/>
        <end position="53"/>
    </location>
</feature>
<sequence>MNGWLVAALVLLAGGLLPALWLGATGPAVRRLIGLQLAVVVLVPELILLSMAFGQSSYLIVPVVLVAASFAGTLVYTRLLKAGG</sequence>
<comment type="caution">
    <text evidence="7">The sequence shown here is derived from an EMBL/GenBank/DDBJ whole genome shotgun (WGS) entry which is preliminary data.</text>
</comment>
<accession>A0A4V3CZS4</accession>
<evidence type="ECO:0000256" key="5">
    <source>
        <dbReference type="ARBA" id="ARBA00023136"/>
    </source>
</evidence>
<evidence type="ECO:0000256" key="4">
    <source>
        <dbReference type="ARBA" id="ARBA00022989"/>
    </source>
</evidence>